<keyword evidence="3" id="KW-1185">Reference proteome</keyword>
<organism evidence="2 3">
    <name type="scientific">Variovorax rhizosphaerae</name>
    <dbReference type="NCBI Taxonomy" id="1836200"/>
    <lineage>
        <taxon>Bacteria</taxon>
        <taxon>Pseudomonadati</taxon>
        <taxon>Pseudomonadota</taxon>
        <taxon>Betaproteobacteria</taxon>
        <taxon>Burkholderiales</taxon>
        <taxon>Comamonadaceae</taxon>
        <taxon>Variovorax</taxon>
    </lineage>
</organism>
<feature type="transmembrane region" description="Helical" evidence="1">
    <location>
        <begin position="126"/>
        <end position="149"/>
    </location>
</feature>
<evidence type="ECO:0000256" key="1">
    <source>
        <dbReference type="SAM" id="Phobius"/>
    </source>
</evidence>
<protein>
    <submittedName>
        <fullName evidence="2">Uncharacterized protein</fullName>
    </submittedName>
</protein>
<dbReference type="Proteomes" id="UP001385892">
    <property type="component" value="Unassembled WGS sequence"/>
</dbReference>
<evidence type="ECO:0000313" key="2">
    <source>
        <dbReference type="EMBL" id="MEJ8846338.1"/>
    </source>
</evidence>
<evidence type="ECO:0000313" key="3">
    <source>
        <dbReference type="Proteomes" id="UP001385892"/>
    </source>
</evidence>
<feature type="transmembrane region" description="Helical" evidence="1">
    <location>
        <begin position="155"/>
        <end position="174"/>
    </location>
</feature>
<sequence length="183" mass="19341">MRQLLLLRGAFNLLFGACLLMAPREAALGGYYGVIDGVLGLCLAIALFRSVRGQWVFFVTLLDGVVRLVFGGTILLNPNITSNLFTGAFFTTAVVTVFIALGITGVIYALLRAMQQRREAVAARSYVWPVVAASVCTALFGVGLLLGPAGSGERRIVACVYGVVFGLILLVAGLRSRNAVATA</sequence>
<feature type="transmembrane region" description="Helical" evidence="1">
    <location>
        <begin position="55"/>
        <end position="76"/>
    </location>
</feature>
<feature type="transmembrane region" description="Helical" evidence="1">
    <location>
        <begin position="26"/>
        <end position="48"/>
    </location>
</feature>
<comment type="caution">
    <text evidence="2">The sequence shown here is derived from an EMBL/GenBank/DDBJ whole genome shotgun (WGS) entry which is preliminary data.</text>
</comment>
<name>A0ABU8WHU5_9BURK</name>
<dbReference type="RefSeq" id="WP_340341504.1">
    <property type="nucleotide sequence ID" value="NZ_JBBKZT010000003.1"/>
</dbReference>
<keyword evidence="1" id="KW-1133">Transmembrane helix</keyword>
<reference evidence="2 3" key="1">
    <citation type="submission" date="2024-03" db="EMBL/GenBank/DDBJ databases">
        <title>Novel species of the genus Variovorax.</title>
        <authorList>
            <person name="Liu Q."/>
            <person name="Xin Y.-H."/>
        </authorList>
    </citation>
    <scope>NUCLEOTIDE SEQUENCE [LARGE SCALE GENOMIC DNA]</scope>
    <source>
        <strain evidence="2 3">KACC 18900</strain>
    </source>
</reference>
<proteinExistence type="predicted"/>
<keyword evidence="1" id="KW-0472">Membrane</keyword>
<gene>
    <name evidence="2" type="ORF">WKW82_06745</name>
</gene>
<dbReference type="EMBL" id="JBBKZT010000003">
    <property type="protein sequence ID" value="MEJ8846338.1"/>
    <property type="molecule type" value="Genomic_DNA"/>
</dbReference>
<feature type="transmembrane region" description="Helical" evidence="1">
    <location>
        <begin position="88"/>
        <end position="114"/>
    </location>
</feature>
<accession>A0ABU8WHU5</accession>
<keyword evidence="1" id="KW-0812">Transmembrane</keyword>